<reference evidence="3" key="1">
    <citation type="submission" date="2018-05" db="EMBL/GenBank/DDBJ databases">
        <authorList>
            <person name="Lanie J.A."/>
            <person name="Ng W.-L."/>
            <person name="Kazmierczak K.M."/>
            <person name="Andrzejewski T.M."/>
            <person name="Davidsen T.M."/>
            <person name="Wayne K.J."/>
            <person name="Tettelin H."/>
            <person name="Glass J.I."/>
            <person name="Rusch D."/>
            <person name="Podicherti R."/>
            <person name="Tsui H.-C.T."/>
            <person name="Winkler M.E."/>
        </authorList>
    </citation>
    <scope>NUCLEOTIDE SEQUENCE</scope>
</reference>
<feature type="domain" description="HIT" evidence="2">
    <location>
        <begin position="22"/>
        <end position="131"/>
    </location>
</feature>
<evidence type="ECO:0000259" key="2">
    <source>
        <dbReference type="PROSITE" id="PS51084"/>
    </source>
</evidence>
<dbReference type="GO" id="GO:0000166">
    <property type="term" value="F:nucleotide binding"/>
    <property type="evidence" value="ECO:0007669"/>
    <property type="project" value="UniProtKB-KW"/>
</dbReference>
<protein>
    <recommendedName>
        <fullName evidence="2">HIT domain-containing protein</fullName>
    </recommendedName>
</protein>
<dbReference type="PANTHER" id="PTHR42997">
    <property type="entry name" value="HIT FAMILY HYDROLASE"/>
    <property type="match status" value="1"/>
</dbReference>
<dbReference type="InterPro" id="IPR036265">
    <property type="entry name" value="HIT-like_sf"/>
</dbReference>
<dbReference type="InterPro" id="IPR011146">
    <property type="entry name" value="HIT-like"/>
</dbReference>
<evidence type="ECO:0000313" key="3">
    <source>
        <dbReference type="EMBL" id="SVA96354.1"/>
    </source>
</evidence>
<sequence>MKKLWAPWRIDYIRSKKDEGCIFCDKPEMEDRSGLILFRGKNSFTLMNLYPYTNGHLMVAPFRHIDSFGGINQAERLEILEQIDLSIDALSNVLNPDGFNIGANLGESAGAGIKDHIHFHVVPRWRGDTNFMPVLGNTKVMVEGLENSWEELKPLFEGEKHV</sequence>
<dbReference type="InterPro" id="IPR039383">
    <property type="entry name" value="FHIT"/>
</dbReference>
<dbReference type="CDD" id="cd01275">
    <property type="entry name" value="FHIT"/>
    <property type="match status" value="1"/>
</dbReference>
<gene>
    <name evidence="3" type="ORF">METZ01_LOCUS149208</name>
</gene>
<dbReference type="PANTHER" id="PTHR42997:SF1">
    <property type="entry name" value="AP-4-A PHOSPHORYLASE"/>
    <property type="match status" value="1"/>
</dbReference>
<dbReference type="AlphaFoldDB" id="A0A382A4N9"/>
<dbReference type="InterPro" id="IPR052908">
    <property type="entry name" value="AP-4-A_phosphorylase"/>
</dbReference>
<evidence type="ECO:0000256" key="1">
    <source>
        <dbReference type="ARBA" id="ARBA00022741"/>
    </source>
</evidence>
<dbReference type="Pfam" id="PF01230">
    <property type="entry name" value="HIT"/>
    <property type="match status" value="1"/>
</dbReference>
<dbReference type="GO" id="GO:0003824">
    <property type="term" value="F:catalytic activity"/>
    <property type="evidence" value="ECO:0007669"/>
    <property type="project" value="InterPro"/>
</dbReference>
<dbReference type="PROSITE" id="PS51084">
    <property type="entry name" value="HIT_2"/>
    <property type="match status" value="1"/>
</dbReference>
<proteinExistence type="predicted"/>
<dbReference type="Gene3D" id="3.30.428.10">
    <property type="entry name" value="HIT-like"/>
    <property type="match status" value="1"/>
</dbReference>
<name>A0A382A4N9_9ZZZZ</name>
<organism evidence="3">
    <name type="scientific">marine metagenome</name>
    <dbReference type="NCBI Taxonomy" id="408172"/>
    <lineage>
        <taxon>unclassified sequences</taxon>
        <taxon>metagenomes</taxon>
        <taxon>ecological metagenomes</taxon>
    </lineage>
</organism>
<dbReference type="EMBL" id="UINC01023854">
    <property type="protein sequence ID" value="SVA96354.1"/>
    <property type="molecule type" value="Genomic_DNA"/>
</dbReference>
<keyword evidence="1" id="KW-0547">Nucleotide-binding</keyword>
<dbReference type="SUPFAM" id="SSF54197">
    <property type="entry name" value="HIT-like"/>
    <property type="match status" value="1"/>
</dbReference>
<accession>A0A382A4N9</accession>